<feature type="transmembrane region" description="Helical" evidence="1">
    <location>
        <begin position="108"/>
        <end position="128"/>
    </location>
</feature>
<evidence type="ECO:0000256" key="1">
    <source>
        <dbReference type="SAM" id="Phobius"/>
    </source>
</evidence>
<protein>
    <submittedName>
        <fullName evidence="2">Uncharacterized protein</fullName>
    </submittedName>
</protein>
<name>A0A9D2N412_9FIRM</name>
<feature type="transmembrane region" description="Helical" evidence="1">
    <location>
        <begin position="140"/>
        <end position="156"/>
    </location>
</feature>
<dbReference type="AlphaFoldDB" id="A0A9D2N412"/>
<gene>
    <name evidence="2" type="ORF">H9935_06945</name>
</gene>
<evidence type="ECO:0000313" key="2">
    <source>
        <dbReference type="EMBL" id="HJC10540.1"/>
    </source>
</evidence>
<sequence length="179" mass="20187">MHVNTRKLAVSGLLMAFDVVLIILSGIIDFNTLFLLAAAAFLVGVIIREFDLKYGLAFFVGSLVLGVLLAPQKLYCITYAMMGIYVLGVEFLWDFLGKHPGWKSRKILLILGKLLLFNIMYLPALFLFPKLLFAGEIPKTMLLVFVLGGQAALFVYDRAYDYFLIHLWGQVREKLFGRG</sequence>
<feature type="transmembrane region" description="Helical" evidence="1">
    <location>
        <begin position="54"/>
        <end position="71"/>
    </location>
</feature>
<dbReference type="Proteomes" id="UP000823893">
    <property type="component" value="Unassembled WGS sequence"/>
</dbReference>
<feature type="transmembrane region" description="Helical" evidence="1">
    <location>
        <begin position="77"/>
        <end position="96"/>
    </location>
</feature>
<proteinExistence type="predicted"/>
<organism evidence="2 3">
    <name type="scientific">Candidatus Blautia merdigallinarum</name>
    <dbReference type="NCBI Taxonomy" id="2838495"/>
    <lineage>
        <taxon>Bacteria</taxon>
        <taxon>Bacillati</taxon>
        <taxon>Bacillota</taxon>
        <taxon>Clostridia</taxon>
        <taxon>Lachnospirales</taxon>
        <taxon>Lachnospiraceae</taxon>
        <taxon>Blautia</taxon>
    </lineage>
</organism>
<keyword evidence="1" id="KW-0812">Transmembrane</keyword>
<keyword evidence="1" id="KW-0472">Membrane</keyword>
<reference evidence="2" key="2">
    <citation type="submission" date="2021-04" db="EMBL/GenBank/DDBJ databases">
        <authorList>
            <person name="Gilroy R."/>
        </authorList>
    </citation>
    <scope>NUCLEOTIDE SEQUENCE</scope>
    <source>
        <strain evidence="2">ChiSxjej6B18-287</strain>
    </source>
</reference>
<dbReference type="EMBL" id="DWWV01000088">
    <property type="protein sequence ID" value="HJC10540.1"/>
    <property type="molecule type" value="Genomic_DNA"/>
</dbReference>
<reference evidence="2" key="1">
    <citation type="journal article" date="2021" name="PeerJ">
        <title>Extensive microbial diversity within the chicken gut microbiome revealed by metagenomics and culture.</title>
        <authorList>
            <person name="Gilroy R."/>
            <person name="Ravi A."/>
            <person name="Getino M."/>
            <person name="Pursley I."/>
            <person name="Horton D.L."/>
            <person name="Alikhan N.F."/>
            <person name="Baker D."/>
            <person name="Gharbi K."/>
            <person name="Hall N."/>
            <person name="Watson M."/>
            <person name="Adriaenssens E.M."/>
            <person name="Foster-Nyarko E."/>
            <person name="Jarju S."/>
            <person name="Secka A."/>
            <person name="Antonio M."/>
            <person name="Oren A."/>
            <person name="Chaudhuri R.R."/>
            <person name="La Ragione R."/>
            <person name="Hildebrand F."/>
            <person name="Pallen M.J."/>
        </authorList>
    </citation>
    <scope>NUCLEOTIDE SEQUENCE</scope>
    <source>
        <strain evidence="2">ChiSxjej6B18-287</strain>
    </source>
</reference>
<comment type="caution">
    <text evidence="2">The sequence shown here is derived from an EMBL/GenBank/DDBJ whole genome shotgun (WGS) entry which is preliminary data.</text>
</comment>
<keyword evidence="1" id="KW-1133">Transmembrane helix</keyword>
<evidence type="ECO:0000313" key="3">
    <source>
        <dbReference type="Proteomes" id="UP000823893"/>
    </source>
</evidence>
<accession>A0A9D2N412</accession>
<feature type="transmembrane region" description="Helical" evidence="1">
    <location>
        <begin position="20"/>
        <end position="47"/>
    </location>
</feature>